<dbReference type="HOGENOM" id="CLU_2519905_0_0_2"/>
<dbReference type="KEGG" id="pyr:P186_2885"/>
<organism evidence="1 2">
    <name type="scientific">Pyrobaculum ferrireducens</name>
    <dbReference type="NCBI Taxonomy" id="1104324"/>
    <lineage>
        <taxon>Archaea</taxon>
        <taxon>Thermoproteota</taxon>
        <taxon>Thermoprotei</taxon>
        <taxon>Thermoproteales</taxon>
        <taxon>Thermoproteaceae</taxon>
        <taxon>Pyrobaculum</taxon>
    </lineage>
</organism>
<accession>G7VFQ5</accession>
<dbReference type="eggNOG" id="arCOG12047">
    <property type="taxonomic scope" value="Archaea"/>
</dbReference>
<gene>
    <name evidence="1" type="ORF">P186_2885</name>
</gene>
<sequence>MFGGVWLYYMDEFVEVDCGGLSLLECALAKAGEAGCRASRACLWDGVVEIFCAGGGAAKLLPTPQALYQYYQHQDEARCLEGLN</sequence>
<dbReference type="AlphaFoldDB" id="G7VFQ5"/>
<dbReference type="EMBL" id="CP003098">
    <property type="protein sequence ID" value="AET34261.1"/>
    <property type="molecule type" value="Genomic_DNA"/>
</dbReference>
<dbReference type="BioCyc" id="PSP1104324:GJSN-2823-MONOMER"/>
<proteinExistence type="predicted"/>
<dbReference type="Proteomes" id="UP000005867">
    <property type="component" value="Chromosome"/>
</dbReference>
<protein>
    <submittedName>
        <fullName evidence="1">Uncharacterized protein</fullName>
    </submittedName>
</protein>
<name>G7VFQ5_9CREN</name>
<evidence type="ECO:0000313" key="1">
    <source>
        <dbReference type="EMBL" id="AET34261.1"/>
    </source>
</evidence>
<reference evidence="1 2" key="1">
    <citation type="journal article" date="2012" name="J. Bacteriol.">
        <title>Complete genome sequence of strain 1860, a crenarchaeon of the genus pyrobaculum able to grow with various electron acceptors.</title>
        <authorList>
            <person name="Mardanov A.V."/>
            <person name="Gumerov V.M."/>
            <person name="Slobodkina G.B."/>
            <person name="Beletsky A.V."/>
            <person name="Bonch-Osmolovskaya E.A."/>
            <person name="Ravin N.V."/>
            <person name="Skryabin K.G."/>
        </authorList>
    </citation>
    <scope>NUCLEOTIDE SEQUENCE [LARGE SCALE GENOMIC DNA]</scope>
    <source>
        <strain evidence="1 2">1860</strain>
    </source>
</reference>
<keyword evidence="2" id="KW-1185">Reference proteome</keyword>
<evidence type="ECO:0000313" key="2">
    <source>
        <dbReference type="Proteomes" id="UP000005867"/>
    </source>
</evidence>